<dbReference type="AlphaFoldDB" id="A0A9X2LFH7"/>
<organism evidence="2 3">
    <name type="scientific">Streptomyces telluris</name>
    <dbReference type="NCBI Taxonomy" id="2720021"/>
    <lineage>
        <taxon>Bacteria</taxon>
        <taxon>Bacillati</taxon>
        <taxon>Actinomycetota</taxon>
        <taxon>Actinomycetes</taxon>
        <taxon>Kitasatosporales</taxon>
        <taxon>Streptomycetaceae</taxon>
        <taxon>Streptomyces</taxon>
    </lineage>
</organism>
<protein>
    <submittedName>
        <fullName evidence="2">Uncharacterized protein</fullName>
    </submittedName>
</protein>
<name>A0A9X2LFH7_9ACTN</name>
<dbReference type="Proteomes" id="UP001142374">
    <property type="component" value="Unassembled WGS sequence"/>
</dbReference>
<feature type="region of interest" description="Disordered" evidence="1">
    <location>
        <begin position="73"/>
        <end position="121"/>
    </location>
</feature>
<dbReference type="RefSeq" id="WP_168094487.1">
    <property type="nucleotide sequence ID" value="NZ_JAATER010000259.1"/>
</dbReference>
<dbReference type="EMBL" id="JANIID010000006">
    <property type="protein sequence ID" value="MCQ8770004.1"/>
    <property type="molecule type" value="Genomic_DNA"/>
</dbReference>
<evidence type="ECO:0000313" key="2">
    <source>
        <dbReference type="EMBL" id="MCQ8770004.1"/>
    </source>
</evidence>
<sequence length="121" mass="11961">MIRGAALLAAGVAGAVIAGTLLGGEASAGVRVRVDPPEPCPKGIGPSNVGVLVVDNSRADSWLEVDRTANTLIGSKGTAGSDHDGGGGAIDVHNRDVGGSAQSQPEGGWIGHTPGSRDEED</sequence>
<reference evidence="2" key="1">
    <citation type="submission" date="2022-06" db="EMBL/GenBank/DDBJ databases">
        <title>WGS of actinobacteria.</title>
        <authorList>
            <person name="Thawai C."/>
        </authorList>
    </citation>
    <scope>NUCLEOTIDE SEQUENCE</scope>
    <source>
        <strain evidence="2">AA8</strain>
    </source>
</reference>
<proteinExistence type="predicted"/>
<comment type="caution">
    <text evidence="2">The sequence shown here is derived from an EMBL/GenBank/DDBJ whole genome shotgun (WGS) entry which is preliminary data.</text>
</comment>
<keyword evidence="3" id="KW-1185">Reference proteome</keyword>
<evidence type="ECO:0000256" key="1">
    <source>
        <dbReference type="SAM" id="MobiDB-lite"/>
    </source>
</evidence>
<accession>A0A9X2LFH7</accession>
<evidence type="ECO:0000313" key="3">
    <source>
        <dbReference type="Proteomes" id="UP001142374"/>
    </source>
</evidence>
<gene>
    <name evidence="2" type="ORF">NQU55_09455</name>
</gene>